<dbReference type="RefSeq" id="WP_085253809.1">
    <property type="nucleotide sequence ID" value="NZ_AP022573.1"/>
</dbReference>
<gene>
    <name evidence="2" type="ORF">AWC23_03560</name>
</gene>
<organism evidence="2 3">
    <name type="scientific">Mycobacterium saskatchewanense</name>
    <dbReference type="NCBI Taxonomy" id="220927"/>
    <lineage>
        <taxon>Bacteria</taxon>
        <taxon>Bacillati</taxon>
        <taxon>Actinomycetota</taxon>
        <taxon>Actinomycetes</taxon>
        <taxon>Mycobacteriales</taxon>
        <taxon>Mycobacteriaceae</taxon>
        <taxon>Mycobacterium</taxon>
        <taxon>Mycobacterium simiae complex</taxon>
    </lineage>
</organism>
<comment type="caution">
    <text evidence="2">The sequence shown here is derived from an EMBL/GenBank/DDBJ whole genome shotgun (WGS) entry which is preliminary data.</text>
</comment>
<accession>A0AAJ3NTI5</accession>
<dbReference type="InterPro" id="IPR038332">
    <property type="entry name" value="PPE_sf"/>
</dbReference>
<dbReference type="AlphaFoldDB" id="A0AAJ3NTI5"/>
<dbReference type="InterPro" id="IPR000084">
    <property type="entry name" value="PE-PGRS_N"/>
</dbReference>
<feature type="domain" description="PE" evidence="1">
    <location>
        <begin position="4"/>
        <end position="94"/>
    </location>
</feature>
<protein>
    <recommendedName>
        <fullName evidence="1">PE domain-containing protein</fullName>
    </recommendedName>
</protein>
<dbReference type="Pfam" id="PF00934">
    <property type="entry name" value="PE"/>
    <property type="match status" value="1"/>
</dbReference>
<dbReference type="Gene3D" id="1.10.287.850">
    <property type="entry name" value="HP0062-like domain"/>
    <property type="match status" value="1"/>
</dbReference>
<evidence type="ECO:0000313" key="2">
    <source>
        <dbReference type="EMBL" id="ORW75261.1"/>
    </source>
</evidence>
<proteinExistence type="predicted"/>
<sequence length="518" mass="50672">MSFVFAVPDEVQGAAQNLANIREAIAEASSSIAGPTTGVVAAAQDQVSAAVAAMFGTFGQEYQVLNNQAQAFHDQFVGLLNAGAGAYLGSDVANAQQSLMNAVSAPVQGILGQAGAAAAANGAALGAAAAQPAALLDPIVGGGTIGGSLLGGLGGGSVGASINGVVSALESGNPLSFLSGAAPPNVLGGIPGLPATLQSLESALLPQLFNAGTSPGVPDIAGPYQTLYNNTAANLQAVSGLWSANPAPLLRQFIDNQIAYGQLVATSFQHAATGFAAGVVALPSSFQAAFQALLTGDATGAVTDIGKGFANLFFSGLEFNTNGTVTVLGALGDLLPIAAVPGDVALNFSNVVGTLTDSNISFSFLPPSFSVGLPLALALDAIGAPVTTLSAFASSANAFAEAVQTGNALGAAAALIDAPAVVANGFLNGEQSLTLELPTSLSPIPFTSSLTATVPLGGLLVSLQPVNATAVVAGIPTTIPLAGTEFGGLIPGLYSGSVQLADAISGVVIPGEMLVGRL</sequence>
<reference evidence="2 3" key="1">
    <citation type="submission" date="2016-01" db="EMBL/GenBank/DDBJ databases">
        <title>The new phylogeny of the genus Mycobacterium.</title>
        <authorList>
            <person name="Tarcisio F."/>
            <person name="Conor M."/>
            <person name="Antonella G."/>
            <person name="Elisabetta G."/>
            <person name="Giulia F.S."/>
            <person name="Sara T."/>
            <person name="Anna F."/>
            <person name="Clotilde B."/>
            <person name="Roberto B."/>
            <person name="Veronica D.S."/>
            <person name="Fabio R."/>
            <person name="Monica P."/>
            <person name="Olivier J."/>
            <person name="Enrico T."/>
            <person name="Nicola S."/>
        </authorList>
    </citation>
    <scope>NUCLEOTIDE SEQUENCE [LARGE SCALE GENOMIC DNA]</scope>
    <source>
        <strain evidence="2 3">DSM 44616</strain>
    </source>
</reference>
<evidence type="ECO:0000313" key="3">
    <source>
        <dbReference type="Proteomes" id="UP000193387"/>
    </source>
</evidence>
<name>A0AAJ3NTI5_9MYCO</name>
<dbReference type="SUPFAM" id="SSF140459">
    <property type="entry name" value="PE/PPE dimer-like"/>
    <property type="match status" value="1"/>
</dbReference>
<keyword evidence="3" id="KW-1185">Reference proteome</keyword>
<evidence type="ECO:0000259" key="1">
    <source>
        <dbReference type="Pfam" id="PF00934"/>
    </source>
</evidence>
<dbReference type="Proteomes" id="UP000193387">
    <property type="component" value="Unassembled WGS sequence"/>
</dbReference>
<dbReference type="EMBL" id="LQPR01000003">
    <property type="protein sequence ID" value="ORW75261.1"/>
    <property type="molecule type" value="Genomic_DNA"/>
</dbReference>